<protein>
    <recommendedName>
        <fullName evidence="2">poly(ADP-ribose) glycohydrolase</fullName>
        <ecNumber evidence="2">3.2.1.143</ecNumber>
    </recommendedName>
</protein>
<dbReference type="InterPro" id="IPR007724">
    <property type="entry name" value="Poly_GlycHdrlase"/>
</dbReference>
<dbReference type="InterPro" id="IPR048362">
    <property type="entry name" value="PARG_helical"/>
</dbReference>
<evidence type="ECO:0000259" key="5">
    <source>
        <dbReference type="Pfam" id="PF05028"/>
    </source>
</evidence>
<comment type="caution">
    <text evidence="7">The sequence shown here is derived from an EMBL/GenBank/DDBJ whole genome shotgun (WGS) entry which is preliminary data.</text>
</comment>
<gene>
    <name evidence="7" type="ORF">HHI36_005438</name>
</gene>
<evidence type="ECO:0000259" key="6">
    <source>
        <dbReference type="Pfam" id="PF20811"/>
    </source>
</evidence>
<evidence type="ECO:0000313" key="8">
    <source>
        <dbReference type="Proteomes" id="UP001516400"/>
    </source>
</evidence>
<keyword evidence="8" id="KW-1185">Reference proteome</keyword>
<evidence type="ECO:0000256" key="2">
    <source>
        <dbReference type="ARBA" id="ARBA00012255"/>
    </source>
</evidence>
<evidence type="ECO:0000256" key="1">
    <source>
        <dbReference type="ARBA" id="ARBA00009545"/>
    </source>
</evidence>
<dbReference type="PANTHER" id="PTHR12837:SF14">
    <property type="entry name" value="POLY(ADP-RIBOSE) GLYCOHYDROLASE"/>
    <property type="match status" value="1"/>
</dbReference>
<sequence>MKWRKFTNYASNSNGTFVISCISLDPDDETPEPDLFLGFQKFLENELNKEERNIFFNRTLPNMVTRALKLKELKPKGGLHFSLQQQPDFTELDYEFVSALIANAFFSTFPKRTEKSHPTLRNFNFSNFFKSLSSPCQKSKLRSVLHYFDWLEMKGNCIGRMRIMRQVMSGKEWLTIEDWLECSLPLCSVQIKHEGKLERAEANSLKICFSSSKIGEGVLNEGSSQECINLITFPELLATLLNVEALEDNEVLTIENVRHITRINDPKHRANLEKLEYPYVTSVCCMDADNYTKLPIGQYEEDNILRELNKCLLGFQQQQTNTNNNSQNIVQTPNPHRHRRLSPIGESARHEYKDNIPLITQQSCSTTKSDSFSVIDNNNVNKLQVLNNVDKNISRRVGINSELVHNRRGRFIVLGSSGECLPVTRRPLQTMNTIYSSCNSSDEEFHSAKTSLEESEEENYQQKYSTDLDTSERRHHFAMKLKDALKKETYPDTSSSSTDSNSYAVGISVVGSEVQDKNIKVRREGSIGFALREESLDENFLKDSLQQEKKWIDKFKSKHSPTNKKESNRSSEYSFSTEYSSELEELYEQFSKWLEDPVLETEKGTKKELDSRELAVVKFAGSLLKRTLSESFAGVPVPLTEEIGSTSNPKDSKNTNRNKLVLNAKSLSLELARHKHRLAAQLISQIAQKSSGGLRPIATGNWGCGSSRKGDVQIKVIIQWLAASVAGVPSVIYYTCGHQQMSKLDTVCRILVDRKWCVKDLAQAILRYSNQVLHGREISGNLFQELIGHDRTT</sequence>
<dbReference type="Pfam" id="PF05028">
    <property type="entry name" value="PARG_cat_C"/>
    <property type="match status" value="2"/>
</dbReference>
<name>A0ABD2NUF8_9CUCU</name>
<reference evidence="7 8" key="1">
    <citation type="journal article" date="2021" name="BMC Biol.">
        <title>Horizontally acquired antibacterial genes associated with adaptive radiation of ladybird beetles.</title>
        <authorList>
            <person name="Li H.S."/>
            <person name="Tang X.F."/>
            <person name="Huang Y.H."/>
            <person name="Xu Z.Y."/>
            <person name="Chen M.L."/>
            <person name="Du X.Y."/>
            <person name="Qiu B.Y."/>
            <person name="Chen P.T."/>
            <person name="Zhang W."/>
            <person name="Slipinski A."/>
            <person name="Escalona H.E."/>
            <person name="Waterhouse R.M."/>
            <person name="Zwick A."/>
            <person name="Pang H."/>
        </authorList>
    </citation>
    <scope>NUCLEOTIDE SEQUENCE [LARGE SCALE GENOMIC DNA]</scope>
    <source>
        <strain evidence="7">SYSU2018</strain>
    </source>
</reference>
<feature type="domain" description="PARG catalytic Macro" evidence="5">
    <location>
        <begin position="177"/>
        <end position="325"/>
    </location>
</feature>
<keyword evidence="3" id="KW-0378">Hydrolase</keyword>
<feature type="domain" description="PARG helical" evidence="6">
    <location>
        <begin position="47"/>
        <end position="151"/>
    </location>
</feature>
<dbReference type="PROSITE" id="PS51257">
    <property type="entry name" value="PROKAR_LIPOPROTEIN"/>
    <property type="match status" value="1"/>
</dbReference>
<feature type="domain" description="PARG catalytic Macro" evidence="5">
    <location>
        <begin position="693"/>
        <end position="742"/>
    </location>
</feature>
<dbReference type="Proteomes" id="UP001516400">
    <property type="component" value="Unassembled WGS sequence"/>
</dbReference>
<dbReference type="InterPro" id="IPR046372">
    <property type="entry name" value="PARG_cat_C"/>
</dbReference>
<evidence type="ECO:0000256" key="3">
    <source>
        <dbReference type="ARBA" id="ARBA00022801"/>
    </source>
</evidence>
<dbReference type="Pfam" id="PF20811">
    <property type="entry name" value="PARG_cat_N"/>
    <property type="match status" value="1"/>
</dbReference>
<dbReference type="PANTHER" id="PTHR12837">
    <property type="entry name" value="POLY ADP-RIBOSE GLYCOHYDROLASE"/>
    <property type="match status" value="1"/>
</dbReference>
<dbReference type="EMBL" id="JABFTP020000144">
    <property type="protein sequence ID" value="KAL3282244.1"/>
    <property type="molecule type" value="Genomic_DNA"/>
</dbReference>
<dbReference type="GO" id="GO:0004649">
    <property type="term" value="F:poly(ADP-ribose) glycohydrolase activity"/>
    <property type="evidence" value="ECO:0007669"/>
    <property type="project" value="UniProtKB-EC"/>
</dbReference>
<feature type="region of interest" description="Disordered" evidence="4">
    <location>
        <begin position="446"/>
        <end position="471"/>
    </location>
</feature>
<dbReference type="EC" id="3.2.1.143" evidence="2"/>
<dbReference type="AlphaFoldDB" id="A0ABD2NUF8"/>
<comment type="similarity">
    <text evidence="1">Belongs to the poly(ADP-ribose) glycohydrolase family.</text>
</comment>
<proteinExistence type="inferred from homology"/>
<organism evidence="7 8">
    <name type="scientific">Cryptolaemus montrouzieri</name>
    <dbReference type="NCBI Taxonomy" id="559131"/>
    <lineage>
        <taxon>Eukaryota</taxon>
        <taxon>Metazoa</taxon>
        <taxon>Ecdysozoa</taxon>
        <taxon>Arthropoda</taxon>
        <taxon>Hexapoda</taxon>
        <taxon>Insecta</taxon>
        <taxon>Pterygota</taxon>
        <taxon>Neoptera</taxon>
        <taxon>Endopterygota</taxon>
        <taxon>Coleoptera</taxon>
        <taxon>Polyphaga</taxon>
        <taxon>Cucujiformia</taxon>
        <taxon>Coccinelloidea</taxon>
        <taxon>Coccinellidae</taxon>
        <taxon>Scymninae</taxon>
        <taxon>Scymnini</taxon>
        <taxon>Cryptolaemus</taxon>
    </lineage>
</organism>
<evidence type="ECO:0000313" key="7">
    <source>
        <dbReference type="EMBL" id="KAL3282244.1"/>
    </source>
</evidence>
<evidence type="ECO:0000256" key="4">
    <source>
        <dbReference type="SAM" id="MobiDB-lite"/>
    </source>
</evidence>
<accession>A0ABD2NUF8</accession>